<organism evidence="1 2">
    <name type="scientific">Homarus americanus</name>
    <name type="common">American lobster</name>
    <dbReference type="NCBI Taxonomy" id="6706"/>
    <lineage>
        <taxon>Eukaryota</taxon>
        <taxon>Metazoa</taxon>
        <taxon>Ecdysozoa</taxon>
        <taxon>Arthropoda</taxon>
        <taxon>Crustacea</taxon>
        <taxon>Multicrustacea</taxon>
        <taxon>Malacostraca</taxon>
        <taxon>Eumalacostraca</taxon>
        <taxon>Eucarida</taxon>
        <taxon>Decapoda</taxon>
        <taxon>Pleocyemata</taxon>
        <taxon>Astacidea</taxon>
        <taxon>Nephropoidea</taxon>
        <taxon>Nephropidae</taxon>
        <taxon>Homarus</taxon>
    </lineage>
</organism>
<protein>
    <submittedName>
        <fullName evidence="1">Tigger transposable element-derived protein 1-like 204</fullName>
    </submittedName>
</protein>
<name>A0A8J5MU96_HOMAM</name>
<comment type="caution">
    <text evidence="1">The sequence shown here is derived from an EMBL/GenBank/DDBJ whole genome shotgun (WGS) entry which is preliminary data.</text>
</comment>
<keyword evidence="2" id="KW-1185">Reference proteome</keyword>
<dbReference type="AlphaFoldDB" id="A0A8J5MU96"/>
<proteinExistence type="predicted"/>
<accession>A0A8J5MU96</accession>
<evidence type="ECO:0000313" key="2">
    <source>
        <dbReference type="Proteomes" id="UP000747542"/>
    </source>
</evidence>
<reference evidence="1" key="1">
    <citation type="journal article" date="2021" name="Sci. Adv.">
        <title>The American lobster genome reveals insights on longevity, neural, and immune adaptations.</title>
        <authorList>
            <person name="Polinski J.M."/>
            <person name="Zimin A.V."/>
            <person name="Clark K.F."/>
            <person name="Kohn A.B."/>
            <person name="Sadowski N."/>
            <person name="Timp W."/>
            <person name="Ptitsyn A."/>
            <person name="Khanna P."/>
            <person name="Romanova D.Y."/>
            <person name="Williams P."/>
            <person name="Greenwood S.J."/>
            <person name="Moroz L.L."/>
            <person name="Walt D.R."/>
            <person name="Bodnar A.G."/>
        </authorList>
    </citation>
    <scope>NUCLEOTIDE SEQUENCE</scope>
    <source>
        <strain evidence="1">GMGI-L3</strain>
    </source>
</reference>
<dbReference type="Proteomes" id="UP000747542">
    <property type="component" value="Unassembled WGS sequence"/>
</dbReference>
<gene>
    <name evidence="1" type="primary">TIGD1-L204</name>
    <name evidence="1" type="ORF">Hamer_G019120</name>
</gene>
<dbReference type="EMBL" id="JAHLQT010026149">
    <property type="protein sequence ID" value="KAG7163851.1"/>
    <property type="molecule type" value="Genomic_DNA"/>
</dbReference>
<sequence>MWLATSPSTSLIQPLDQGIATIKAYYLRWLMTQLFVATDGEGKPTVKEFRQSYNIKHARQNIKKLCISKEAGFQEVDEENVAEVLLRESL</sequence>
<evidence type="ECO:0000313" key="1">
    <source>
        <dbReference type="EMBL" id="KAG7163851.1"/>
    </source>
</evidence>